<accession>A0ABQ3ZUC4</accession>
<dbReference type="PANTHER" id="PTHR43289">
    <property type="entry name" value="MITOGEN-ACTIVATED PROTEIN KINASE KINASE KINASE 20-RELATED"/>
    <property type="match status" value="1"/>
</dbReference>
<dbReference type="EMBL" id="BOMN01000067">
    <property type="protein sequence ID" value="GIE22185.1"/>
    <property type="molecule type" value="Genomic_DNA"/>
</dbReference>
<sequence>MATRSEIGVAFGPGPMTVAGRYRLIAVVGTGGMGRIWRAHDELLDRVVAVKELFAGGDRQEARVQVEQEAAAAARLDHPNVVRVFDVVRATGRSWIVMEYVPSRSLHEVVTRDGPLSHREAARVGLAVLDALTAAHDAGLLHLDVKPHNVLIADDDRVVLTDFGLAMDATQENGPMLGSPNYVAPERVRNGKAGVKSDLWSLGATLYAAVEGRPPFSRPSVKEALAALLTDDPDPTTRPGPLHPIIAGLLTRDPGKRPGTKQTRAALQKLSERAIGIVAVPLPLPAVAVEKRATPKRTKVVVAAVGSVLAVAAAITFSVRTEPADPAPDSTSISAADSAPDSNSAEAAAGAPSVALVSCAAMTATGRPASTTGFQVPIPQGWTRTSTPDGTVCFSDPDGTRTFTVRSVPPVTGDPLRYWETAEAASALTAYQRISMGVLLVTGGGADWEFSWQPPDGPRLHSHKVLAARKFELTWTTRDRDWNAGLSTERTFLDGFRDPTNSASPWAVPGPGPRKQ</sequence>
<evidence type="ECO:0000256" key="1">
    <source>
        <dbReference type="ARBA" id="ARBA00012513"/>
    </source>
</evidence>
<protein>
    <recommendedName>
        <fullName evidence="1">non-specific serine/threonine protein kinase</fullName>
        <ecNumber evidence="1">2.7.11.1</ecNumber>
    </recommendedName>
</protein>
<evidence type="ECO:0000256" key="3">
    <source>
        <dbReference type="ARBA" id="ARBA00022679"/>
    </source>
</evidence>
<evidence type="ECO:0000256" key="5">
    <source>
        <dbReference type="ARBA" id="ARBA00022777"/>
    </source>
</evidence>
<dbReference type="PROSITE" id="PS00108">
    <property type="entry name" value="PROTEIN_KINASE_ST"/>
    <property type="match status" value="1"/>
</dbReference>
<keyword evidence="3" id="KW-0808">Transferase</keyword>
<evidence type="ECO:0000313" key="10">
    <source>
        <dbReference type="EMBL" id="GIE22185.1"/>
    </source>
</evidence>
<proteinExistence type="predicted"/>
<evidence type="ECO:0000256" key="4">
    <source>
        <dbReference type="ARBA" id="ARBA00022741"/>
    </source>
</evidence>
<dbReference type="CDD" id="cd14014">
    <property type="entry name" value="STKc_PknB_like"/>
    <property type="match status" value="1"/>
</dbReference>
<comment type="caution">
    <text evidence="10">The sequence shown here is derived from an EMBL/GenBank/DDBJ whole genome shotgun (WGS) entry which is preliminary data.</text>
</comment>
<dbReference type="PROSITE" id="PS50011">
    <property type="entry name" value="PROTEIN_KINASE_DOM"/>
    <property type="match status" value="1"/>
</dbReference>
<feature type="region of interest" description="Disordered" evidence="8">
    <location>
        <begin position="493"/>
        <end position="516"/>
    </location>
</feature>
<keyword evidence="11" id="KW-1185">Reference proteome</keyword>
<dbReference type="PROSITE" id="PS00107">
    <property type="entry name" value="PROTEIN_KINASE_ATP"/>
    <property type="match status" value="1"/>
</dbReference>
<dbReference type="InterPro" id="IPR011009">
    <property type="entry name" value="Kinase-like_dom_sf"/>
</dbReference>
<dbReference type="Gene3D" id="3.30.200.20">
    <property type="entry name" value="Phosphorylase Kinase, domain 1"/>
    <property type="match status" value="1"/>
</dbReference>
<evidence type="ECO:0000313" key="11">
    <source>
        <dbReference type="Proteomes" id="UP000603200"/>
    </source>
</evidence>
<evidence type="ECO:0000256" key="8">
    <source>
        <dbReference type="SAM" id="MobiDB-lite"/>
    </source>
</evidence>
<feature type="compositionally biased region" description="Low complexity" evidence="8">
    <location>
        <begin position="327"/>
        <end position="346"/>
    </location>
</feature>
<dbReference type="EC" id="2.7.11.1" evidence="1"/>
<dbReference type="Gene3D" id="1.10.510.10">
    <property type="entry name" value="Transferase(Phosphotransferase) domain 1"/>
    <property type="match status" value="1"/>
</dbReference>
<dbReference type="InterPro" id="IPR008271">
    <property type="entry name" value="Ser/Thr_kinase_AS"/>
</dbReference>
<name>A0ABQ3ZUC4_9ACTN</name>
<gene>
    <name evidence="10" type="ORF">Ahu01nite_052870</name>
</gene>
<dbReference type="RefSeq" id="WP_239159142.1">
    <property type="nucleotide sequence ID" value="NZ_BAAATV010000002.1"/>
</dbReference>
<feature type="domain" description="Protein kinase" evidence="9">
    <location>
        <begin position="22"/>
        <end position="270"/>
    </location>
</feature>
<evidence type="ECO:0000256" key="6">
    <source>
        <dbReference type="ARBA" id="ARBA00022840"/>
    </source>
</evidence>
<feature type="region of interest" description="Disordered" evidence="8">
    <location>
        <begin position="322"/>
        <end position="346"/>
    </location>
</feature>
<dbReference type="SMART" id="SM00220">
    <property type="entry name" value="S_TKc"/>
    <property type="match status" value="1"/>
</dbReference>
<dbReference type="InterPro" id="IPR017441">
    <property type="entry name" value="Protein_kinase_ATP_BS"/>
</dbReference>
<keyword evidence="2" id="KW-0723">Serine/threonine-protein kinase</keyword>
<keyword evidence="4 7" id="KW-0547">Nucleotide-binding</keyword>
<dbReference type="SUPFAM" id="SSF56112">
    <property type="entry name" value="Protein kinase-like (PK-like)"/>
    <property type="match status" value="1"/>
</dbReference>
<keyword evidence="6 7" id="KW-0067">ATP-binding</keyword>
<reference evidence="10 11" key="1">
    <citation type="submission" date="2021-01" db="EMBL/GenBank/DDBJ databases">
        <title>Whole genome shotgun sequence of Actinoplanes humidus NBRC 14915.</title>
        <authorList>
            <person name="Komaki H."/>
            <person name="Tamura T."/>
        </authorList>
    </citation>
    <scope>NUCLEOTIDE SEQUENCE [LARGE SCALE GENOMIC DNA]</scope>
    <source>
        <strain evidence="10 11">NBRC 14915</strain>
    </source>
</reference>
<organism evidence="10 11">
    <name type="scientific">Winogradskya humida</name>
    <dbReference type="NCBI Taxonomy" id="113566"/>
    <lineage>
        <taxon>Bacteria</taxon>
        <taxon>Bacillati</taxon>
        <taxon>Actinomycetota</taxon>
        <taxon>Actinomycetes</taxon>
        <taxon>Micromonosporales</taxon>
        <taxon>Micromonosporaceae</taxon>
        <taxon>Winogradskya</taxon>
    </lineage>
</organism>
<dbReference type="Proteomes" id="UP000603200">
    <property type="component" value="Unassembled WGS sequence"/>
</dbReference>
<dbReference type="PANTHER" id="PTHR43289:SF6">
    <property type="entry name" value="SERINE_THREONINE-PROTEIN KINASE NEKL-3"/>
    <property type="match status" value="1"/>
</dbReference>
<evidence type="ECO:0000259" key="9">
    <source>
        <dbReference type="PROSITE" id="PS50011"/>
    </source>
</evidence>
<keyword evidence="5" id="KW-0418">Kinase</keyword>
<feature type="binding site" evidence="7">
    <location>
        <position position="51"/>
    </location>
    <ligand>
        <name>ATP</name>
        <dbReference type="ChEBI" id="CHEBI:30616"/>
    </ligand>
</feature>
<evidence type="ECO:0000256" key="2">
    <source>
        <dbReference type="ARBA" id="ARBA00022527"/>
    </source>
</evidence>
<evidence type="ECO:0000256" key="7">
    <source>
        <dbReference type="PROSITE-ProRule" id="PRU10141"/>
    </source>
</evidence>
<dbReference type="InterPro" id="IPR000719">
    <property type="entry name" value="Prot_kinase_dom"/>
</dbReference>
<dbReference type="Pfam" id="PF00069">
    <property type="entry name" value="Pkinase"/>
    <property type="match status" value="1"/>
</dbReference>